<evidence type="ECO:0000313" key="5">
    <source>
        <dbReference type="Proteomes" id="UP000295087"/>
    </source>
</evidence>
<evidence type="ECO:0000259" key="3">
    <source>
        <dbReference type="Pfam" id="PF24092"/>
    </source>
</evidence>
<comment type="caution">
    <text evidence="4">The sequence shown here is derived from an EMBL/GenBank/DDBJ whole genome shotgun (WGS) entry which is preliminary data.</text>
</comment>
<evidence type="ECO:0000259" key="2">
    <source>
        <dbReference type="Pfam" id="PF24088"/>
    </source>
</evidence>
<dbReference type="Pfam" id="PF24088">
    <property type="entry name" value="DUF7373"/>
    <property type="match status" value="1"/>
</dbReference>
<accession>A0A4R6PM25</accession>
<gene>
    <name evidence="4" type="ORF">DFR75_103370</name>
</gene>
<organism evidence="4 5">
    <name type="scientific">Nocardia ignorata</name>
    <dbReference type="NCBI Taxonomy" id="145285"/>
    <lineage>
        <taxon>Bacteria</taxon>
        <taxon>Bacillati</taxon>
        <taxon>Actinomycetota</taxon>
        <taxon>Actinomycetes</taxon>
        <taxon>Mycobacteriales</taxon>
        <taxon>Nocardiaceae</taxon>
        <taxon>Nocardia</taxon>
    </lineage>
</organism>
<dbReference type="InterPro" id="IPR056463">
    <property type="entry name" value="DUF7373_C"/>
</dbReference>
<evidence type="ECO:0000313" key="4">
    <source>
        <dbReference type="EMBL" id="TDP38713.1"/>
    </source>
</evidence>
<protein>
    <submittedName>
        <fullName evidence="4">Uncharacterized protein</fullName>
    </submittedName>
</protein>
<dbReference type="PROSITE" id="PS51257">
    <property type="entry name" value="PROKAR_LIPOPROTEIN"/>
    <property type="match status" value="1"/>
</dbReference>
<proteinExistence type="predicted"/>
<dbReference type="AlphaFoldDB" id="A0A4R6PM25"/>
<feature type="chain" id="PRO_5020639668" evidence="1">
    <location>
        <begin position="21"/>
        <end position="404"/>
    </location>
</feature>
<dbReference type="Pfam" id="PF24092">
    <property type="entry name" value="DUF7373_C"/>
    <property type="match status" value="1"/>
</dbReference>
<feature type="domain" description="DUF7373" evidence="2">
    <location>
        <begin position="55"/>
        <end position="244"/>
    </location>
</feature>
<dbReference type="EMBL" id="SNXK01000003">
    <property type="protein sequence ID" value="TDP38713.1"/>
    <property type="molecule type" value="Genomic_DNA"/>
</dbReference>
<dbReference type="Proteomes" id="UP000295087">
    <property type="component" value="Unassembled WGS sequence"/>
</dbReference>
<sequence>MRRCDSRAARGLLGAVLLTAAVTGCRVSGTAEPVRVDLATLDYGHYQHVPLQAPPGTEYSGRVIESLRIGEVMVNPAEADSALSVPPSRWDAVPLPTPAKVSGVLSDQARAVLAEHGMLAGFVVGGTDTARTRQLTVLALRMPNAAAATAAAAGLDAGDAAVSAENVAVPIPKYPAAKAHWRPTVASMAATIAHGAFVVSVYAVHTTPDAAALTTLIGAALDAQLPELARFVPTPPERFADLPIDGEGMLARMVPEKVGRWSAPAVLLVDADNIAGGKGMLHARGVVYGPNATFLMSSRQHRSAANALALMGFDGLKRYFDATEARQAYERGATDWAADLRPLPGPAGIEDIRCGDSGASDSEPEVRYVCALLHSRYIATIFAPTEQQIRQKAAAQYSLLELAE</sequence>
<feature type="domain" description="DUF7373" evidence="3">
    <location>
        <begin position="249"/>
        <end position="400"/>
    </location>
</feature>
<feature type="signal peptide" evidence="1">
    <location>
        <begin position="1"/>
        <end position="20"/>
    </location>
</feature>
<evidence type="ECO:0000256" key="1">
    <source>
        <dbReference type="SAM" id="SignalP"/>
    </source>
</evidence>
<keyword evidence="1" id="KW-0732">Signal</keyword>
<name>A0A4R6PM25_NOCIG</name>
<keyword evidence="5" id="KW-1185">Reference proteome</keyword>
<dbReference type="InterPro" id="IPR055797">
    <property type="entry name" value="DUF7373"/>
</dbReference>
<dbReference type="RefSeq" id="WP_067486720.1">
    <property type="nucleotide sequence ID" value="NZ_SNXK01000003.1"/>
</dbReference>
<reference evidence="4 5" key="1">
    <citation type="submission" date="2019-03" db="EMBL/GenBank/DDBJ databases">
        <title>Genomic Encyclopedia of Type Strains, Phase IV (KMG-IV): sequencing the most valuable type-strain genomes for metagenomic binning, comparative biology and taxonomic classification.</title>
        <authorList>
            <person name="Goeker M."/>
        </authorList>
    </citation>
    <scope>NUCLEOTIDE SEQUENCE [LARGE SCALE GENOMIC DNA]</scope>
    <source>
        <strain evidence="4 5">DSM 44496</strain>
    </source>
</reference>